<dbReference type="EC" id="5.1.3.2" evidence="4"/>
<protein>
    <submittedName>
        <fullName evidence="4">UDP-glucose 4-epimerase</fullName>
        <ecNumber evidence="4">5.1.3.2</ecNumber>
    </submittedName>
</protein>
<comment type="similarity">
    <text evidence="2">Belongs to the NAD(P)-dependent epimerase/dehydratase family.</text>
</comment>
<evidence type="ECO:0000259" key="3">
    <source>
        <dbReference type="Pfam" id="PF01370"/>
    </source>
</evidence>
<accession>A0A011MI58</accession>
<keyword evidence="4" id="KW-0413">Isomerase</keyword>
<comment type="pathway">
    <text evidence="1">Bacterial outer membrane biogenesis; LPS O-antigen biosynthesis.</text>
</comment>
<dbReference type="STRING" id="1454001.AW08_00106"/>
<name>A0A011MI58_9PROT</name>
<dbReference type="EMBL" id="JFAX01000001">
    <property type="protein sequence ID" value="EXI69613.1"/>
    <property type="molecule type" value="Genomic_DNA"/>
</dbReference>
<dbReference type="Pfam" id="PF01370">
    <property type="entry name" value="Epimerase"/>
    <property type="match status" value="1"/>
</dbReference>
<dbReference type="PANTHER" id="PTHR43000">
    <property type="entry name" value="DTDP-D-GLUCOSE 4,6-DEHYDRATASE-RELATED"/>
    <property type="match status" value="1"/>
</dbReference>
<evidence type="ECO:0000256" key="1">
    <source>
        <dbReference type="ARBA" id="ARBA00005125"/>
    </source>
</evidence>
<evidence type="ECO:0000256" key="2">
    <source>
        <dbReference type="ARBA" id="ARBA00007637"/>
    </source>
</evidence>
<comment type="caution">
    <text evidence="4">The sequence shown here is derived from an EMBL/GenBank/DDBJ whole genome shotgun (WGS) entry which is preliminary data.</text>
</comment>
<gene>
    <name evidence="4" type="ORF">AW08_00106</name>
</gene>
<dbReference type="GO" id="GO:0003978">
    <property type="term" value="F:UDP-glucose 4-epimerase activity"/>
    <property type="evidence" value="ECO:0007669"/>
    <property type="project" value="UniProtKB-EC"/>
</dbReference>
<evidence type="ECO:0000313" key="5">
    <source>
        <dbReference type="Proteomes" id="UP000020218"/>
    </source>
</evidence>
<dbReference type="AlphaFoldDB" id="A0A011MI58"/>
<proteinExistence type="inferred from homology"/>
<sequence>MRILITGGAGCLGSNLIEHWLPQGHEIFVIDNFATGKREVVPEVPGLAVKEGSIVDQALVDACFAQFQPEVVIHAAAAYKDPDDWVEDSRTNVVGSAHVARAAKACGARRLINFQTALCYGRPQRLPIPANHPTAPFTSYGITKTAGEQFMLLSGVPTLSLRIANVTGPRLAIGPIPTFYKRLKAGQSCFCSDTSRDFLDMSDFLAFMDAAIQPDAPTGVYNIASGEAHSIKEIFDLVTDYLGLGSREVPVVPPAADDVPVVSLDASETLKAFGWQARVGFAETIRRQLDWYDKYGISDVFSHLKAPTQTK</sequence>
<dbReference type="PATRIC" id="fig|1454001.3.peg.287"/>
<dbReference type="SUPFAM" id="SSF51735">
    <property type="entry name" value="NAD(P)-binding Rossmann-fold domains"/>
    <property type="match status" value="1"/>
</dbReference>
<dbReference type="InterPro" id="IPR001509">
    <property type="entry name" value="Epimerase_deHydtase"/>
</dbReference>
<dbReference type="Proteomes" id="UP000020218">
    <property type="component" value="Unassembled WGS sequence"/>
</dbReference>
<keyword evidence="5" id="KW-1185">Reference proteome</keyword>
<dbReference type="InterPro" id="IPR036291">
    <property type="entry name" value="NAD(P)-bd_dom_sf"/>
</dbReference>
<reference evidence="4" key="1">
    <citation type="submission" date="2014-02" db="EMBL/GenBank/DDBJ databases">
        <title>Expanding our view of genomic diversity in Candidatus Accumulibacter clades.</title>
        <authorList>
            <person name="Skennerton C.T."/>
            <person name="Barr J.J."/>
            <person name="Slater F.R."/>
            <person name="Bond P.L."/>
            <person name="Tyson G.W."/>
        </authorList>
    </citation>
    <scope>NUCLEOTIDE SEQUENCE [LARGE SCALE GENOMIC DNA]</scope>
</reference>
<organism evidence="4 5">
    <name type="scientific">Candidatus Accumulibacter adjunctus</name>
    <dbReference type="NCBI Taxonomy" id="1454001"/>
    <lineage>
        <taxon>Bacteria</taxon>
        <taxon>Pseudomonadati</taxon>
        <taxon>Pseudomonadota</taxon>
        <taxon>Betaproteobacteria</taxon>
        <taxon>Candidatus Accumulibacter</taxon>
    </lineage>
</organism>
<evidence type="ECO:0000313" key="4">
    <source>
        <dbReference type="EMBL" id="EXI69613.1"/>
    </source>
</evidence>
<dbReference type="Gene3D" id="3.40.50.720">
    <property type="entry name" value="NAD(P)-binding Rossmann-like Domain"/>
    <property type="match status" value="1"/>
</dbReference>
<feature type="domain" description="NAD-dependent epimerase/dehydratase" evidence="3">
    <location>
        <begin position="3"/>
        <end position="224"/>
    </location>
</feature>